<feature type="region of interest" description="Disordered" evidence="1">
    <location>
        <begin position="1"/>
        <end position="92"/>
    </location>
</feature>
<evidence type="ECO:0000313" key="3">
    <source>
        <dbReference type="EMBL" id="KAG8468308.1"/>
    </source>
</evidence>
<feature type="compositionally biased region" description="Low complexity" evidence="1">
    <location>
        <begin position="411"/>
        <end position="425"/>
    </location>
</feature>
<feature type="region of interest" description="Disordered" evidence="1">
    <location>
        <begin position="411"/>
        <end position="452"/>
    </location>
</feature>
<dbReference type="Pfam" id="PF01248">
    <property type="entry name" value="Ribosomal_L7Ae"/>
    <property type="match status" value="1"/>
</dbReference>
<proteinExistence type="predicted"/>
<evidence type="ECO:0000259" key="2">
    <source>
        <dbReference type="Pfam" id="PF01248"/>
    </source>
</evidence>
<feature type="compositionally biased region" description="Low complexity" evidence="1">
    <location>
        <begin position="222"/>
        <end position="231"/>
    </location>
</feature>
<feature type="compositionally biased region" description="Low complexity" evidence="1">
    <location>
        <begin position="442"/>
        <end position="452"/>
    </location>
</feature>
<dbReference type="SUPFAM" id="SSF55315">
    <property type="entry name" value="L30e-like"/>
    <property type="match status" value="1"/>
</dbReference>
<dbReference type="EMBL" id="JAGTXO010000004">
    <property type="protein sequence ID" value="KAG8468308.1"/>
    <property type="molecule type" value="Genomic_DNA"/>
</dbReference>
<feature type="region of interest" description="Disordered" evidence="1">
    <location>
        <begin position="544"/>
        <end position="580"/>
    </location>
</feature>
<dbReference type="OMA" id="DGANDEF"/>
<dbReference type="PANTHER" id="PTHR13284:SF4">
    <property type="entry name" value="C2H2-TYPE DOMAIN-CONTAINING PROTEIN"/>
    <property type="match status" value="1"/>
</dbReference>
<evidence type="ECO:0000313" key="4">
    <source>
        <dbReference type="Proteomes" id="UP000751190"/>
    </source>
</evidence>
<feature type="compositionally biased region" description="Gly residues" evidence="1">
    <location>
        <begin position="1351"/>
        <end position="1366"/>
    </location>
</feature>
<dbReference type="GO" id="GO:0005739">
    <property type="term" value="C:mitochondrion"/>
    <property type="evidence" value="ECO:0007669"/>
    <property type="project" value="TreeGrafter"/>
</dbReference>
<accession>A0A8J6CI06</accession>
<feature type="region of interest" description="Disordered" evidence="1">
    <location>
        <begin position="299"/>
        <end position="326"/>
    </location>
</feature>
<feature type="domain" description="Ribosomal protein eL8/eL30/eS12/Gadd45" evidence="2">
    <location>
        <begin position="1156"/>
        <end position="1263"/>
    </location>
</feature>
<feature type="compositionally biased region" description="Gly residues" evidence="1">
    <location>
        <begin position="642"/>
        <end position="663"/>
    </location>
</feature>
<feature type="compositionally biased region" description="Acidic residues" evidence="1">
    <location>
        <begin position="794"/>
        <end position="811"/>
    </location>
</feature>
<dbReference type="InterPro" id="IPR004038">
    <property type="entry name" value="Ribosomal_eL8/eL30/eS12/Gad45"/>
</dbReference>
<feature type="compositionally biased region" description="Basic and acidic residues" evidence="1">
    <location>
        <begin position="204"/>
        <end position="220"/>
    </location>
</feature>
<feature type="region of interest" description="Disordered" evidence="1">
    <location>
        <begin position="987"/>
        <end position="1010"/>
    </location>
</feature>
<feature type="compositionally biased region" description="Pro residues" evidence="1">
    <location>
        <begin position="553"/>
        <end position="563"/>
    </location>
</feature>
<dbReference type="GO" id="GO:0035368">
    <property type="term" value="F:selenocysteine insertion sequence binding"/>
    <property type="evidence" value="ECO:0007669"/>
    <property type="project" value="InterPro"/>
</dbReference>
<dbReference type="Gene3D" id="3.30.1330.30">
    <property type="match status" value="1"/>
</dbReference>
<feature type="region of interest" description="Disordered" evidence="1">
    <location>
        <begin position="899"/>
        <end position="922"/>
    </location>
</feature>
<feature type="region of interest" description="Disordered" evidence="1">
    <location>
        <begin position="1341"/>
        <end position="1368"/>
    </location>
</feature>
<dbReference type="InterPro" id="IPR029064">
    <property type="entry name" value="Ribosomal_eL30-like_sf"/>
</dbReference>
<feature type="compositionally biased region" description="Low complexity" evidence="1">
    <location>
        <begin position="190"/>
        <end position="201"/>
    </location>
</feature>
<feature type="region of interest" description="Disordered" evidence="1">
    <location>
        <begin position="477"/>
        <end position="496"/>
    </location>
</feature>
<feature type="compositionally biased region" description="Low complexity" evidence="1">
    <location>
        <begin position="309"/>
        <end position="326"/>
    </location>
</feature>
<feature type="compositionally biased region" description="Basic and acidic residues" evidence="1">
    <location>
        <begin position="428"/>
        <end position="439"/>
    </location>
</feature>
<organism evidence="3 4">
    <name type="scientific">Diacronema lutheri</name>
    <name type="common">Unicellular marine alga</name>
    <name type="synonym">Monochrysis lutheri</name>
    <dbReference type="NCBI Taxonomy" id="2081491"/>
    <lineage>
        <taxon>Eukaryota</taxon>
        <taxon>Haptista</taxon>
        <taxon>Haptophyta</taxon>
        <taxon>Pavlovophyceae</taxon>
        <taxon>Pavlovales</taxon>
        <taxon>Pavlovaceae</taxon>
        <taxon>Diacronema</taxon>
    </lineage>
</organism>
<feature type="region of interest" description="Disordered" evidence="1">
    <location>
        <begin position="344"/>
        <end position="395"/>
    </location>
</feature>
<dbReference type="Proteomes" id="UP000751190">
    <property type="component" value="Unassembled WGS sequence"/>
</dbReference>
<feature type="region of interest" description="Disordered" evidence="1">
    <location>
        <begin position="785"/>
        <end position="815"/>
    </location>
</feature>
<name>A0A8J6CI06_DIALT</name>
<dbReference type="PANTHER" id="PTHR13284">
    <property type="entry name" value="GH01354P"/>
    <property type="match status" value="1"/>
</dbReference>
<feature type="region of interest" description="Disordered" evidence="1">
    <location>
        <begin position="595"/>
        <end position="615"/>
    </location>
</feature>
<protein>
    <recommendedName>
        <fullName evidence="2">Ribosomal protein eL8/eL30/eS12/Gadd45 domain-containing protein</fullName>
    </recommendedName>
</protein>
<feature type="compositionally biased region" description="Gly residues" evidence="1">
    <location>
        <begin position="180"/>
        <end position="189"/>
    </location>
</feature>
<dbReference type="GO" id="GO:0043021">
    <property type="term" value="F:ribonucleoprotein complex binding"/>
    <property type="evidence" value="ECO:0007669"/>
    <property type="project" value="TreeGrafter"/>
</dbReference>
<evidence type="ECO:0000256" key="1">
    <source>
        <dbReference type="SAM" id="MobiDB-lite"/>
    </source>
</evidence>
<dbReference type="GO" id="GO:1990904">
    <property type="term" value="C:ribonucleoprotein complex"/>
    <property type="evidence" value="ECO:0007669"/>
    <property type="project" value="TreeGrafter"/>
</dbReference>
<dbReference type="OrthoDB" id="263617at2759"/>
<feature type="compositionally biased region" description="Low complexity" evidence="1">
    <location>
        <begin position="37"/>
        <end position="52"/>
    </location>
</feature>
<comment type="caution">
    <text evidence="3">The sequence shown here is derived from an EMBL/GenBank/DDBJ whole genome shotgun (WGS) entry which is preliminary data.</text>
</comment>
<dbReference type="InterPro" id="IPR040051">
    <property type="entry name" value="SECISBP2"/>
</dbReference>
<gene>
    <name evidence="3" type="ORF">KFE25_013391</name>
</gene>
<feature type="compositionally biased region" description="Low complexity" evidence="1">
    <location>
        <begin position="858"/>
        <end position="871"/>
    </location>
</feature>
<reference evidence="3" key="1">
    <citation type="submission" date="2021-05" db="EMBL/GenBank/DDBJ databases">
        <title>The genome of the haptophyte Pavlova lutheri (Diacronema luteri, Pavlovales) - a model for lipid biosynthesis in eukaryotic algae.</title>
        <authorList>
            <person name="Hulatt C.J."/>
            <person name="Posewitz M.C."/>
        </authorList>
    </citation>
    <scope>NUCLEOTIDE SEQUENCE</scope>
    <source>
        <strain evidence="3">NIVA-4/92</strain>
    </source>
</reference>
<feature type="region of interest" description="Disordered" evidence="1">
    <location>
        <begin position="631"/>
        <end position="680"/>
    </location>
</feature>
<dbReference type="GO" id="GO:0003730">
    <property type="term" value="F:mRNA 3'-UTR binding"/>
    <property type="evidence" value="ECO:0007669"/>
    <property type="project" value="TreeGrafter"/>
</dbReference>
<feature type="compositionally biased region" description="Low complexity" evidence="1">
    <location>
        <begin position="988"/>
        <end position="997"/>
    </location>
</feature>
<keyword evidence="4" id="KW-1185">Reference proteome</keyword>
<feature type="compositionally biased region" description="Polar residues" evidence="1">
    <location>
        <begin position="477"/>
        <end position="488"/>
    </location>
</feature>
<sequence>MADASPVDAPPSTRHEAQVPDAGADEARPAQDAAGQPVVASPASPSTESPAARLSPGPTGSAAPACAQSQPGSASPRRAGVHVVDPDTGQPVDLTVGIDPPARSAYAASAHAVAAQLSQPIPSSVILAPDGTWLAAPFGYPLNFGYAALLGAQLAAMPDAYWAQAMGGTFGLPAGGSSSYGGRGGGGRGAARAAADAQHGARAARHEGGGGKRGGKERGKQRGAVAEPAAGQGSGGGGGRARGENGGATRQPPRAAEAPQGNAHERGGSRGSPRVADGMDGVPAALLLKRSPWADRQRMASSVMGTCRSPSPLASPAASPAAPSAARAPTPAIAATACAAGAQHDVHARKAQQPTATRDERGETLAVQPDPTAGDRTTGRLGAPQHGGGAAASAAPGTAAVGSLARIGAMPQPAVRARRPPSAVATDSRPHSTDSRPHSTSDAAAAAAGADAGAGARRRLDLNEAWPELGARARTCNGANAQSSSGRSTGAGERARVDCGPAAQPAAAPVVGAWGRPAPEPPAAVAQTQRALPAGMLRVGVSSSAFRTQPAAQPQPQPQPRPTTPARGSAPGAQRKPRSTKEVLLSALFAKLGTQSRTAAGHGGGTSGTPTAGRSGLQVLSFSLGAHMHRTPTGAERASRAGAGGGAGGGNGGVRSGGGGGSGRSKDNAHAAAPPVAYDGRVRTQYKGKEKEGGRKKPQSALKKRILLELIAKYAARAALAAERAAAESCASAAASETAAQLAARSAEAAADAADVAAAEAEIVIAAEELLHAQGVTDKLRGAARRARHGAGAPDDDDDDDDDGDGEDGDGGGDAAGLRVFQIPVARAACEVGADACVRVILTVSSAISISMDGVTQRGGCSRRSSCSSSSAEDDNGDDCARRVVGAAGAGASAGANAAELAPEAEAEAEAEANKEAGAGVKMDTLAKEEAGARVKMDTVAKEEAGARVKMDTVAKEEAGAGVKMDTLAKEEAGARVKMDTVAKEEAGAACAPASRATHAGRTPADGTACKNSGHAGAGVANAAGGGGSAAGADARGNAAGASAPLSAVAVTAAQAAAPSAADARALSGAASAVPPAALSGAASAAPPAALSGAASAAPDPAGGTLVRPKEAVSDPLLVREYCCQAIDDTLNAAVSALLDTLLRFQDKLHAADPIKARAKRRLVCGLRETVRSLRTGKARCVIIAHNIEQIDAEGALDDMVLEILKLSRLKYNPMIEKHPDIQLEERDEPIPVLFAHTRRSLSKTLHRSMKSSVAAILNYDGANDEFKKALRLAKERRELWRQWAAHPARQADARAYAAALHAQLGDDLAARRLRMQRESCGDGALHGPRALVLEPKRPASIVQEQQRQQPGGGVPAAGSAGGVGNGRRHVDPVLLDLGLVGPGPADAGDAGPTC</sequence>
<feature type="region of interest" description="Disordered" evidence="1">
    <location>
        <begin position="855"/>
        <end position="878"/>
    </location>
</feature>
<feature type="compositionally biased region" description="Gly residues" evidence="1">
    <location>
        <begin position="232"/>
        <end position="246"/>
    </location>
</feature>
<feature type="region of interest" description="Disordered" evidence="1">
    <location>
        <begin position="180"/>
        <end position="279"/>
    </location>
</feature>